<dbReference type="Pfam" id="PF00698">
    <property type="entry name" value="Acyl_transf_1"/>
    <property type="match status" value="1"/>
</dbReference>
<dbReference type="Proteomes" id="UP000239001">
    <property type="component" value="Unassembled WGS sequence"/>
</dbReference>
<dbReference type="SMART" id="SM00825">
    <property type="entry name" value="PKS_KS"/>
    <property type="match status" value="1"/>
</dbReference>
<dbReference type="SUPFAM" id="SSF55048">
    <property type="entry name" value="Probable ACP-binding domain of malonyl-CoA ACP transacylase"/>
    <property type="match status" value="1"/>
</dbReference>
<feature type="domain" description="Ketosynthase family 3 (KS3)" evidence="8">
    <location>
        <begin position="692"/>
        <end position="1094"/>
    </location>
</feature>
<dbReference type="CDD" id="cd08955">
    <property type="entry name" value="KR_2_FAS_SDR_x"/>
    <property type="match status" value="1"/>
</dbReference>
<dbReference type="PRINTS" id="PR00111">
    <property type="entry name" value="ABHYDROLASE"/>
</dbReference>
<gene>
    <name evidence="9" type="ORF">C7H19_00310</name>
</gene>
<dbReference type="SUPFAM" id="SSF56801">
    <property type="entry name" value="Acetyl-CoA synthetase-like"/>
    <property type="match status" value="1"/>
</dbReference>
<dbReference type="InterPro" id="IPR020845">
    <property type="entry name" value="AMP-binding_CS"/>
</dbReference>
<dbReference type="InterPro" id="IPR000873">
    <property type="entry name" value="AMP-dep_synth/lig_dom"/>
</dbReference>
<keyword evidence="10" id="KW-1185">Reference proteome</keyword>
<dbReference type="Gene3D" id="3.40.47.10">
    <property type="match status" value="1"/>
</dbReference>
<evidence type="ECO:0000259" key="7">
    <source>
        <dbReference type="PROSITE" id="PS50075"/>
    </source>
</evidence>
<dbReference type="SUPFAM" id="SSF47336">
    <property type="entry name" value="ACP-like"/>
    <property type="match status" value="2"/>
</dbReference>
<dbReference type="InterPro" id="IPR014030">
    <property type="entry name" value="Ketoacyl_synth_N"/>
</dbReference>
<dbReference type="PANTHER" id="PTHR43775:SF37">
    <property type="entry name" value="SI:DKEY-61P9.11"/>
    <property type="match status" value="1"/>
</dbReference>
<reference evidence="9 10" key="1">
    <citation type="submission" date="2018-03" db="EMBL/GenBank/DDBJ databases">
        <title>The ancient ancestry and fast evolution of plastids.</title>
        <authorList>
            <person name="Moore K.R."/>
            <person name="Magnabosco C."/>
            <person name="Momper L."/>
            <person name="Gold D.A."/>
            <person name="Bosak T."/>
            <person name="Fournier G.P."/>
        </authorList>
    </citation>
    <scope>NUCLEOTIDE SEQUENCE [LARGE SCALE GENOMIC DNA]</scope>
    <source>
        <strain evidence="9 10">CCALA 016</strain>
    </source>
</reference>
<keyword evidence="5" id="KW-0276">Fatty acid metabolism</keyword>
<dbReference type="Gene3D" id="3.40.50.300">
    <property type="entry name" value="P-loop containing nucleotide triphosphate hydrolases"/>
    <property type="match status" value="1"/>
</dbReference>
<dbReference type="PROSITE" id="PS00012">
    <property type="entry name" value="PHOSPHOPANTETHEINE"/>
    <property type="match status" value="2"/>
</dbReference>
<dbReference type="GO" id="GO:0004312">
    <property type="term" value="F:fatty acid synthase activity"/>
    <property type="evidence" value="ECO:0007669"/>
    <property type="project" value="TreeGrafter"/>
</dbReference>
<evidence type="ECO:0000256" key="2">
    <source>
        <dbReference type="ARBA" id="ARBA00022450"/>
    </source>
</evidence>
<evidence type="ECO:0000256" key="5">
    <source>
        <dbReference type="ARBA" id="ARBA00022832"/>
    </source>
</evidence>
<evidence type="ECO:0000259" key="8">
    <source>
        <dbReference type="PROSITE" id="PS52004"/>
    </source>
</evidence>
<keyword evidence="6" id="KW-0443">Lipid metabolism</keyword>
<dbReference type="Pfam" id="PF00550">
    <property type="entry name" value="PP-binding"/>
    <property type="match status" value="2"/>
</dbReference>
<dbReference type="GO" id="GO:0071766">
    <property type="term" value="P:Actinobacterium-type cell wall biogenesis"/>
    <property type="evidence" value="ECO:0007669"/>
    <property type="project" value="UniProtKB-ARBA"/>
</dbReference>
<dbReference type="InterPro" id="IPR018201">
    <property type="entry name" value="Ketoacyl_synth_AS"/>
</dbReference>
<dbReference type="Pfam" id="PF22621">
    <property type="entry name" value="CurL-like_PKS_C"/>
    <property type="match status" value="1"/>
</dbReference>
<evidence type="ECO:0000256" key="3">
    <source>
        <dbReference type="ARBA" id="ARBA00022553"/>
    </source>
</evidence>
<dbReference type="Pfam" id="PF23024">
    <property type="entry name" value="AMP-dom_DIP2-like"/>
    <property type="match status" value="1"/>
</dbReference>
<dbReference type="InterPro" id="IPR042099">
    <property type="entry name" value="ANL_N_sf"/>
</dbReference>
<dbReference type="InterPro" id="IPR036736">
    <property type="entry name" value="ACP-like_sf"/>
</dbReference>
<dbReference type="Pfam" id="PF13469">
    <property type="entry name" value="Sulfotransfer_3"/>
    <property type="match status" value="1"/>
</dbReference>
<dbReference type="InterPro" id="IPR057326">
    <property type="entry name" value="KR_dom"/>
</dbReference>
<dbReference type="InterPro" id="IPR016039">
    <property type="entry name" value="Thiolase-like"/>
</dbReference>
<dbReference type="InterPro" id="IPR006162">
    <property type="entry name" value="Ppantetheine_attach_site"/>
</dbReference>
<dbReference type="Pfam" id="PF00561">
    <property type="entry name" value="Abhydrolase_1"/>
    <property type="match status" value="1"/>
</dbReference>
<dbReference type="PROSITE" id="PS52004">
    <property type="entry name" value="KS3_2"/>
    <property type="match status" value="1"/>
</dbReference>
<dbReference type="InterPro" id="IPR013968">
    <property type="entry name" value="PKS_KR"/>
</dbReference>
<dbReference type="Pfam" id="PF08659">
    <property type="entry name" value="KR"/>
    <property type="match status" value="1"/>
</dbReference>
<dbReference type="Pfam" id="PF02801">
    <property type="entry name" value="Ketoacyl-synt_C"/>
    <property type="match status" value="1"/>
</dbReference>
<dbReference type="InterPro" id="IPR009081">
    <property type="entry name" value="PP-bd_ACP"/>
</dbReference>
<dbReference type="SUPFAM" id="SSF53474">
    <property type="entry name" value="alpha/beta-Hydrolases"/>
    <property type="match status" value="1"/>
</dbReference>
<dbReference type="Pfam" id="PF00501">
    <property type="entry name" value="AMP-binding"/>
    <property type="match status" value="1"/>
</dbReference>
<dbReference type="InterPro" id="IPR020806">
    <property type="entry name" value="PKS_PP-bd"/>
</dbReference>
<dbReference type="Gene3D" id="3.30.300.30">
    <property type="match status" value="1"/>
</dbReference>
<dbReference type="SMART" id="SM00827">
    <property type="entry name" value="PKS_AT"/>
    <property type="match status" value="1"/>
</dbReference>
<dbReference type="PROSITE" id="PS50075">
    <property type="entry name" value="CARRIER"/>
    <property type="match status" value="2"/>
</dbReference>
<dbReference type="InterPro" id="IPR016036">
    <property type="entry name" value="Malonyl_transacylase_ACP-bd"/>
</dbReference>
<dbReference type="InterPro" id="IPR016035">
    <property type="entry name" value="Acyl_Trfase/lysoPLipase"/>
</dbReference>
<feature type="domain" description="Carrier" evidence="7">
    <location>
        <begin position="2108"/>
        <end position="2182"/>
    </location>
</feature>
<dbReference type="Gene3D" id="3.40.50.1820">
    <property type="entry name" value="alpha/beta hydrolase"/>
    <property type="match status" value="1"/>
</dbReference>
<feature type="domain" description="Carrier" evidence="7">
    <location>
        <begin position="596"/>
        <end position="673"/>
    </location>
</feature>
<keyword evidence="2" id="KW-0596">Phosphopantetheine</keyword>
<organism evidence="9 10">
    <name type="scientific">Aphanothece hegewaldii CCALA 016</name>
    <dbReference type="NCBI Taxonomy" id="2107694"/>
    <lineage>
        <taxon>Bacteria</taxon>
        <taxon>Bacillati</taxon>
        <taxon>Cyanobacteriota</taxon>
        <taxon>Cyanophyceae</taxon>
        <taxon>Oscillatoriophycideae</taxon>
        <taxon>Chroococcales</taxon>
        <taxon>Aphanothecaceae</taxon>
        <taxon>Aphanothece</taxon>
    </lineage>
</organism>
<dbReference type="SUPFAM" id="SSF51735">
    <property type="entry name" value="NAD(P)-binding Rossmann-fold domains"/>
    <property type="match status" value="2"/>
</dbReference>
<dbReference type="InterPro" id="IPR050091">
    <property type="entry name" value="PKS_NRPS_Biosynth_Enz"/>
</dbReference>
<dbReference type="Gene3D" id="3.40.50.720">
    <property type="entry name" value="NAD(P)-binding Rossmann-like Domain"/>
    <property type="match status" value="1"/>
</dbReference>
<dbReference type="InterPro" id="IPR025110">
    <property type="entry name" value="AMP-bd_C"/>
</dbReference>
<dbReference type="PANTHER" id="PTHR43775">
    <property type="entry name" value="FATTY ACID SYNTHASE"/>
    <property type="match status" value="1"/>
</dbReference>
<dbReference type="Gene3D" id="3.40.366.10">
    <property type="entry name" value="Malonyl-Coenzyme A Acyl Carrier Protein, domain 2"/>
    <property type="match status" value="1"/>
</dbReference>
<dbReference type="SMART" id="SM00822">
    <property type="entry name" value="PKS_KR"/>
    <property type="match status" value="1"/>
</dbReference>
<dbReference type="InterPro" id="IPR029058">
    <property type="entry name" value="AB_hydrolase_fold"/>
</dbReference>
<keyword evidence="3" id="KW-0597">Phosphoprotein</keyword>
<name>A0A2T1M370_9CHRO</name>
<dbReference type="SMART" id="SM01294">
    <property type="entry name" value="PKS_PP_betabranch"/>
    <property type="match status" value="1"/>
</dbReference>
<dbReference type="PROSITE" id="PS00606">
    <property type="entry name" value="KS3_1"/>
    <property type="match status" value="1"/>
</dbReference>
<dbReference type="InterPro" id="IPR001227">
    <property type="entry name" value="Ac_transferase_dom_sf"/>
</dbReference>
<dbReference type="InterPro" id="IPR036291">
    <property type="entry name" value="NAD(P)-bd_dom_sf"/>
</dbReference>
<accession>A0A2T1M370</accession>
<keyword evidence="4" id="KW-0808">Transferase</keyword>
<dbReference type="InterPro" id="IPR040097">
    <property type="entry name" value="FAAL/FAAC"/>
</dbReference>
<dbReference type="CDD" id="cd00833">
    <property type="entry name" value="PKS"/>
    <property type="match status" value="1"/>
</dbReference>
<dbReference type="PROSITE" id="PS00455">
    <property type="entry name" value="AMP_BINDING"/>
    <property type="match status" value="1"/>
</dbReference>
<dbReference type="OrthoDB" id="499075at2"/>
<dbReference type="InterPro" id="IPR014043">
    <property type="entry name" value="Acyl_transferase_dom"/>
</dbReference>
<reference evidence="9 10" key="2">
    <citation type="submission" date="2018-03" db="EMBL/GenBank/DDBJ databases">
        <authorList>
            <person name="Keele B.F."/>
        </authorList>
    </citation>
    <scope>NUCLEOTIDE SEQUENCE [LARGE SCALE GENOMIC DNA]</scope>
    <source>
        <strain evidence="9 10">CCALA 016</strain>
    </source>
</reference>
<dbReference type="EMBL" id="PXOH01000001">
    <property type="protein sequence ID" value="PSF39268.1"/>
    <property type="molecule type" value="Genomic_DNA"/>
</dbReference>
<dbReference type="InterPro" id="IPR027417">
    <property type="entry name" value="P-loop_NTPase"/>
</dbReference>
<dbReference type="GO" id="GO:0006633">
    <property type="term" value="P:fatty acid biosynthetic process"/>
    <property type="evidence" value="ECO:0007669"/>
    <property type="project" value="InterPro"/>
</dbReference>
<dbReference type="Pfam" id="PF21394">
    <property type="entry name" value="Beta-ketacyl_N"/>
    <property type="match status" value="1"/>
</dbReference>
<dbReference type="SUPFAM" id="SSF52540">
    <property type="entry name" value="P-loop containing nucleoside triphosphate hydrolases"/>
    <property type="match status" value="1"/>
</dbReference>
<sequence length="2797" mass="312145">MSRTFSNLVDVLRYRATETPQKLAFTFLSDGESVSSSLTYLQLDQQAQAIAFKLQQLKAQGERALLLYQPGLEFISAYFGCLYAGVIAVPAYPPRANRSFERLQAIVSDSVAQLALTTSSLVDTIEGRLTQSVTHENLHCVTTDEIDLDLALSWQETKITEDQLAFLQYTSGSTGTPKGVMVNHGNLIHNSRMINQCFQDTSESIAVSWLPPYHDMGLIGGILQPVYVGASQILMSPVAFLQRPSRWLETISRYRVTTTGGPNFAYDLCINQIPPEQRETLDLSSWTLAFSGAEPVRTQTLQNFVQAFGPYGFRAQSFYPCYGMAETTLLTSGGRKENPPIFKTFDSKGIEKNQVITQETDTPDSITLVGCGQIVEGKIRIVNPESLTLCSPDEIGEIWVSNDSVAQGYWNRPTQTKETFQAYIVDTQEGPFLRTGDLGFVQDGEIFVTGRLKDLIIIRGRNHYPQDIESTVEQSHPALREGCGAAFSLDVAGEEKLVITYEVKRSYLRKLDATEVTQAIVKAVLQTHELQTYAIVLLKTGSIPKTSSGKIQRHACKAEFLQNTLASVGEWKQGDKTTKLQAEKETRKQDIGKVDQTTQKIITWLVTNIAQRLDVSPSEIDIREPLASYGLDSVQAVRLSAELEDWLGRKLSPTLAYDYPSIEALANYLGVVETGAPVPHPNPVLKREGTINEKIAIVGMGCRFPGAKNTKAFWTLLRNGIDAVSISDRFYSQTWGGFLENVDQFDPQFFGISPREAQEMDPQQRLLLEVSWEALENGGIAAEKLSSSQTGVFIGISSSDYSQIRLKNDLDPNAYAGTGNAHSIAANRLSYWYDFNGPSLTVDTACSSSLVAVHLAVRSLQTGECEQAIAGGVNLLLSPELTETFTQAGMMSPDGRCKTFDESANGYVRGEGCGVIVLKRLSNAVRDGNPILAVIRGTAVNQDGRSNGLTAPNGLSQQAVIKSALFDADLKASQIQYIEAHGTGTILGDPIEVSSLKAIFTEKPLWLGSVKTNIGHLESAAGIAGLIKIILSLQHEEIPPHLHLQKLNPHIDLQNTPIKIPTQVQSWQKSDQPRLAGISSFGFGGTNAHIIIEEGITPHPTPSNLPLTPSTSPYPLLRGEGIREKPLYLFTFSAKTEPALQELVKSYKDYLTSNPNINLTNLEYTLATGRTHFNHRQCYIANKSEQLLQQLNTVQENKAISLEINPKIAFLFTGQGSQYTGMGQQLYQTQPTFKKAIDQCAEILQAYLDKPYRPLAPSYQEGEQQGILLLEILYSDNNLIHETLYTQPAIFALEYALAQLWLSWGIKPSAVMGHSVGEYVAACIAGVFSLEDGLKLIAHRSKLMQGLPQNGVMVAIFSDQQTVQEAIKDYGEKINIAAINGNNNIVISGEIEAVENVLQGFKEKNIKTRKLKVSHAFHSHLMRPILSDFEKIAQKINYQTPTIEIISNLTGEKVTSEITKPEYWVNHIVEPVKFAASIEYLVKEYQIFLEIGSQPTLLGMGRLVLESEQSNNKLYYWLPSLRKDQDDWQQILQSLAKLYYLGIKIDWQGFTQDYPHQTITDLPSYPFQRQRYWLEEVKRKRESNNLDEEFYQINWIQKSNPSATTIKPLAGNWLIFAEQAKGEDAICLVSTLVEEFKKINQSCILVYPGETYQKTEPEIYKINPASKEDYQTLCKEIKDLNLQGIIHLWSLEQNQELSTSVLENSQKTTTQSILYLLQTLTEYSINSQLWITTNNTQSVTGNEQKLLLTGSTLWGLGKVIALEYPEYWGGIIDLSSTTDGNEVTLLLNEIINSDSENQIAFRQGKRYVARLQHSIIPKISKKIDYSEGTYLITGGLGAVGLKVAQWLVSQGAKSLVLLGRKKPSEKAFSILQTLEKQSINLFVCQADITKEQELKDILTTVKSNMSSLRGIVHCAGILNDGLLQGLSWEKFELVLAPKVQGTWNLHQLTKDEPLDFFILFSSAASSIGSPGQGNYAAANSFLDAIAHYRHAQNLPATSINWGILSDGMATHSRVAVKGLNPILTKDALNVLPQLLNSTQIGVISANWDTISQQFPNFTESPYFQDILTSVSKPSKKTSRGLVTEPSILVSKPTIFETLLETPDNNREAFLVNYLQTTIALIMQLNDNQISPTDSLLDLGMDSLMVMEAINQLKTDLQLMLYPREFYERPRINGLAKYLASEFKRTYEKKTPLKQEPKQTSHNEEFFVSSSQPTPYTLEQKLPGIVFILSSPRSGSTLLRVMLAGHRELASPPELHLLPFDTMEQRSKELTLSHLGEGLQRAFIDLKGIDATESECLIAELVKDNRSIPEVYTLLQELAGDRILIDKSPTYAFHRETLDRAEAMFDNAKYIHLVRHPYAVIESFYRLRMDKLVGAKDGDPYSIAELIWTKSNQNILDFLCNISNDRHHLIVYEELVKNPTQVMQKLSEFLGISFDPSLVNPYEGQRMTDGVYNQSMSVGDPNFLKRKKIDPTLADSWKNIKLPQPLTETTRKVAMSLNYQLPEQKSDRTQMNEEMIWVRSLNLCLCNWGEHGTAKSTHNQDREPILCLHGILEQGLAWENVAIPLAELGYRIIAPDLRGHGKSDHVGCGGSYNMLDFLGDIDAIASMITDQNFTLVGHSFGSVLASMYASIRPQKVKKLILVDPVIPPNSNESETVEQLATHLDYLLSPPSYPIFKDLKEAAERLRLATPAMSEEFSLRLAQRITEPAQNGIHWRWDAKLRTRAGLEFNGINQAKYLSLLKSIQCPITLIYGDMSEFNRPEDLILQEKAMSTAKKIILSGGHNLHIERPTELAKIILQ</sequence>
<dbReference type="SUPFAM" id="SSF53901">
    <property type="entry name" value="Thiolase-like"/>
    <property type="match status" value="1"/>
</dbReference>
<dbReference type="FunFam" id="3.40.47.10:FF:000019">
    <property type="entry name" value="Polyketide synthase type I"/>
    <property type="match status" value="1"/>
</dbReference>
<evidence type="ECO:0000256" key="1">
    <source>
        <dbReference type="ARBA" id="ARBA00006432"/>
    </source>
</evidence>
<dbReference type="InterPro" id="IPR020841">
    <property type="entry name" value="PKS_Beta-ketoAc_synthase_dom"/>
</dbReference>
<dbReference type="Gene3D" id="3.40.50.12780">
    <property type="entry name" value="N-terminal domain of ligase-like"/>
    <property type="match status" value="1"/>
</dbReference>
<dbReference type="GO" id="GO:0031177">
    <property type="term" value="F:phosphopantetheine binding"/>
    <property type="evidence" value="ECO:0007669"/>
    <property type="project" value="InterPro"/>
</dbReference>
<comment type="similarity">
    <text evidence="1">Belongs to the ATP-dependent AMP-binding enzyme family.</text>
</comment>
<dbReference type="PRINTS" id="PR00412">
    <property type="entry name" value="EPOXHYDRLASE"/>
</dbReference>
<dbReference type="InterPro" id="IPR000073">
    <property type="entry name" value="AB_hydrolase_1"/>
</dbReference>
<evidence type="ECO:0000313" key="10">
    <source>
        <dbReference type="Proteomes" id="UP000239001"/>
    </source>
</evidence>
<dbReference type="SMART" id="SM00823">
    <property type="entry name" value="PKS_PP"/>
    <property type="match status" value="2"/>
</dbReference>
<comment type="caution">
    <text evidence="9">The sequence shown here is derived from an EMBL/GenBank/DDBJ whole genome shotgun (WGS) entry which is preliminary data.</text>
</comment>
<evidence type="ECO:0000256" key="4">
    <source>
        <dbReference type="ARBA" id="ARBA00022679"/>
    </source>
</evidence>
<dbReference type="InterPro" id="IPR000639">
    <property type="entry name" value="Epox_hydrolase-like"/>
</dbReference>
<dbReference type="Gene3D" id="1.10.1200.10">
    <property type="entry name" value="ACP-like"/>
    <property type="match status" value="2"/>
</dbReference>
<dbReference type="InterPro" id="IPR045851">
    <property type="entry name" value="AMP-bd_C_sf"/>
</dbReference>
<proteinExistence type="inferred from homology"/>
<dbReference type="SUPFAM" id="SSF52151">
    <property type="entry name" value="FabD/lysophospholipase-like"/>
    <property type="match status" value="1"/>
</dbReference>
<dbReference type="CDD" id="cd05931">
    <property type="entry name" value="FAAL"/>
    <property type="match status" value="1"/>
</dbReference>
<dbReference type="RefSeq" id="WP_106454891.1">
    <property type="nucleotide sequence ID" value="NZ_PXOH01000001.1"/>
</dbReference>
<dbReference type="Pfam" id="PF00109">
    <property type="entry name" value="ketoacyl-synt"/>
    <property type="match status" value="1"/>
</dbReference>
<evidence type="ECO:0000313" key="9">
    <source>
        <dbReference type="EMBL" id="PSF39268.1"/>
    </source>
</evidence>
<dbReference type="InterPro" id="IPR014031">
    <property type="entry name" value="Ketoacyl_synth_C"/>
</dbReference>
<evidence type="ECO:0000256" key="6">
    <source>
        <dbReference type="ARBA" id="ARBA00023098"/>
    </source>
</evidence>
<dbReference type="InterPro" id="IPR049490">
    <property type="entry name" value="C883_1060-like_KR_N"/>
</dbReference>
<dbReference type="FunFam" id="3.40.366.10:FF:000002">
    <property type="entry name" value="Probable polyketide synthase 2"/>
    <property type="match status" value="1"/>
</dbReference>
<dbReference type="Gene3D" id="3.30.70.3290">
    <property type="match status" value="1"/>
</dbReference>
<protein>
    <submittedName>
        <fullName evidence="9">Beta-ketoacyl synthase</fullName>
    </submittedName>
</protein>
<dbReference type="FunFam" id="3.40.50.12780:FF:000013">
    <property type="entry name" value="Long-chain-fatty-acid--AMP ligase FadD32"/>
    <property type="match status" value="1"/>
</dbReference>
<dbReference type="GO" id="GO:0004315">
    <property type="term" value="F:3-oxoacyl-[acyl-carrier-protein] synthase activity"/>
    <property type="evidence" value="ECO:0007669"/>
    <property type="project" value="InterPro"/>
</dbReference>